<dbReference type="InterPro" id="IPR041175">
    <property type="entry name" value="VLRF1/Vms1"/>
</dbReference>
<dbReference type="Pfam" id="PF18826">
    <property type="entry name" value="bVLRF1"/>
    <property type="match status" value="1"/>
</dbReference>
<dbReference type="PANTHER" id="PTHR16036:SF2">
    <property type="entry name" value="TRNA ENDONUCLEASE ANKZF1"/>
    <property type="match status" value="1"/>
</dbReference>
<dbReference type="Pfam" id="PF00023">
    <property type="entry name" value="Ank"/>
    <property type="match status" value="1"/>
</dbReference>
<dbReference type="InterPro" id="IPR036770">
    <property type="entry name" value="Ankyrin_rpt-contain_sf"/>
</dbReference>
<dbReference type="GO" id="GO:0008270">
    <property type="term" value="F:zinc ion binding"/>
    <property type="evidence" value="ECO:0007669"/>
    <property type="project" value="UniProtKB-KW"/>
</dbReference>
<keyword evidence="9 14" id="KW-0378">Hydrolase</keyword>
<comment type="subcellular location">
    <subcellularLocation>
        <location evidence="1">Cytoplasm</location>
    </subcellularLocation>
</comment>
<evidence type="ECO:0000256" key="11">
    <source>
        <dbReference type="ARBA" id="ARBA00023043"/>
    </source>
</evidence>
<reference evidence="18 19" key="1">
    <citation type="submission" date="2020-08" db="EMBL/GenBank/DDBJ databases">
        <title>Aphidius gifuensis genome sequencing and assembly.</title>
        <authorList>
            <person name="Du Z."/>
        </authorList>
    </citation>
    <scope>NUCLEOTIDE SEQUENCE [LARGE SCALE GENOMIC DNA]</scope>
    <source>
        <strain evidence="18">YNYX2018</strain>
        <tissue evidence="18">Adults</tissue>
    </source>
</reference>
<evidence type="ECO:0000256" key="9">
    <source>
        <dbReference type="ARBA" id="ARBA00022801"/>
    </source>
</evidence>
<dbReference type="InterPro" id="IPR002110">
    <property type="entry name" value="Ankyrin_rpt"/>
</dbReference>
<dbReference type="SUPFAM" id="SSF48403">
    <property type="entry name" value="Ankyrin repeat"/>
    <property type="match status" value="1"/>
</dbReference>
<feature type="active site" evidence="14">
    <location>
        <position position="264"/>
    </location>
</feature>
<comment type="domain">
    <text evidence="14">The VLRF1 domain mediates binding to the 60S ribosomal subunit.</text>
</comment>
<keyword evidence="11 13" id="KW-0040">ANK repeat</keyword>
<evidence type="ECO:0000256" key="3">
    <source>
        <dbReference type="ARBA" id="ARBA00022490"/>
    </source>
</evidence>
<dbReference type="GO" id="GO:0036503">
    <property type="term" value="P:ERAD pathway"/>
    <property type="evidence" value="ECO:0007669"/>
    <property type="project" value="TreeGrafter"/>
</dbReference>
<gene>
    <name evidence="18" type="ORF">HCN44_003126</name>
</gene>
<evidence type="ECO:0000256" key="6">
    <source>
        <dbReference type="ARBA" id="ARBA00022737"/>
    </source>
</evidence>
<evidence type="ECO:0000256" key="12">
    <source>
        <dbReference type="ARBA" id="ARBA00023054"/>
    </source>
</evidence>
<dbReference type="PROSITE" id="PS50088">
    <property type="entry name" value="ANK_REPEAT"/>
    <property type="match status" value="1"/>
</dbReference>
<evidence type="ECO:0000256" key="7">
    <source>
        <dbReference type="ARBA" id="ARBA00022759"/>
    </source>
</evidence>
<sequence length="779" mass="89549">MDHRVFKLYNQRDFDKITKGIKVAKCMRTRSSNDSDTETTSNQLDDLTVSDSLSCSFCNTIFDDQIQQRLHYKLDWHRYNLKQRLRDFKSITEDEFAVLADKDDVSSLSGSESEVENNDNENGQQNETSSNNNNSIKLKKNEKKTRIITDNSDSSDNENDDLINEKKKLDALSLTASRHSKVFFENDDGDIFSIYRCLLHSKKDIPEINDDMITQALASGKNHIWTIIMLGGGHFAAAVFKDGNVIVHKTFHTYTVRAKQGSSQSQRDNRGAGYAKSAGASLRRYNEIQLIQHVQDIIELWTQHIESSSLILYRAVGPQNRTVLFGGKNPPIDKNDTRLRPLPFPTRRATFNEVKRVYDILTSVEIYGSAAEFTNSFPISPRQPARKKIQKIDLLDEITDKKIINNDNNNNCTFDICNKGKSSSSSSNQLTPDRLKSPRSNIDRAKARKSPIRPLPDIIARLAMSSESDINSIIDDNDDEDNVDDVKIDNSIVEESYNINLINELQEFENISPKKIAKQKRTRRQIKKKPKKINEPVNELLIKSKLKLWNACKIGNCKELTETWDELIIETRKNDNNNEQIVLINMFDIVKLLNECDDDGNTMLHLAAIDNNSEILWLLLEMGLNPCLRNKKCQTAYAASTNKETRNTFRRFMAVNPDKFDYGKSQIPAPLTEEIAQQEIERKKQQRKAKRDREKAKKKEFELKKLEEDSKQRFLNLSDREKRALAAEQRIRKQGGIVLTRCFQCASDMTGVVPFEYNSNRFCSMPCLKEHRLHNKFIL</sequence>
<keyword evidence="5" id="KW-0479">Metal-binding</keyword>
<keyword evidence="4 14" id="KW-0540">Nuclease</keyword>
<dbReference type="InterPro" id="IPR041540">
    <property type="entry name" value="VATC"/>
</dbReference>
<dbReference type="OrthoDB" id="429841at2759"/>
<evidence type="ECO:0000313" key="19">
    <source>
        <dbReference type="Proteomes" id="UP000639338"/>
    </source>
</evidence>
<dbReference type="EMBL" id="JACMRX010000006">
    <property type="protein sequence ID" value="KAF7987364.1"/>
    <property type="molecule type" value="Genomic_DNA"/>
</dbReference>
<dbReference type="PROSITE" id="PS50297">
    <property type="entry name" value="ANK_REP_REGION"/>
    <property type="match status" value="1"/>
</dbReference>
<keyword evidence="8" id="KW-0863">Zinc-finger</keyword>
<evidence type="ECO:0000256" key="10">
    <source>
        <dbReference type="ARBA" id="ARBA00022833"/>
    </source>
</evidence>
<evidence type="ECO:0000256" key="4">
    <source>
        <dbReference type="ARBA" id="ARBA00022722"/>
    </source>
</evidence>
<dbReference type="PANTHER" id="PTHR16036">
    <property type="entry name" value="ANKYRIN REPEAT AND ZINC FINGER DOMAIN-CONTAINING PROTEIN 1"/>
    <property type="match status" value="1"/>
</dbReference>
<feature type="region of interest" description="Disordered" evidence="16">
    <location>
        <begin position="420"/>
        <end position="448"/>
    </location>
</feature>
<dbReference type="Pfam" id="PF18716">
    <property type="entry name" value="VATC"/>
    <property type="match status" value="1"/>
</dbReference>
<keyword evidence="3 14" id="KW-0963">Cytoplasm</keyword>
<dbReference type="GO" id="GO:0005737">
    <property type="term" value="C:cytoplasm"/>
    <property type="evidence" value="ECO:0007669"/>
    <property type="project" value="UniProtKB-SubCell"/>
</dbReference>
<organism evidence="18 19">
    <name type="scientific">Aphidius gifuensis</name>
    <name type="common">Parasitoid wasp</name>
    <dbReference type="NCBI Taxonomy" id="684658"/>
    <lineage>
        <taxon>Eukaryota</taxon>
        <taxon>Metazoa</taxon>
        <taxon>Ecdysozoa</taxon>
        <taxon>Arthropoda</taxon>
        <taxon>Hexapoda</taxon>
        <taxon>Insecta</taxon>
        <taxon>Pterygota</taxon>
        <taxon>Neoptera</taxon>
        <taxon>Endopterygota</taxon>
        <taxon>Hymenoptera</taxon>
        <taxon>Apocrita</taxon>
        <taxon>Ichneumonoidea</taxon>
        <taxon>Braconidae</taxon>
        <taxon>Aphidiinae</taxon>
        <taxon>Aphidius</taxon>
    </lineage>
</organism>
<evidence type="ECO:0000313" key="18">
    <source>
        <dbReference type="EMBL" id="KAF7987364.1"/>
    </source>
</evidence>
<feature type="compositionally biased region" description="Low complexity" evidence="16">
    <location>
        <begin position="120"/>
        <end position="136"/>
    </location>
</feature>
<keyword evidence="6" id="KW-0677">Repeat</keyword>
<evidence type="ECO:0000256" key="16">
    <source>
        <dbReference type="SAM" id="MobiDB-lite"/>
    </source>
</evidence>
<keyword evidence="10" id="KW-0862">Zinc</keyword>
<dbReference type="GO" id="GO:0004519">
    <property type="term" value="F:endonuclease activity"/>
    <property type="evidence" value="ECO:0007669"/>
    <property type="project" value="UniProtKB-KW"/>
</dbReference>
<dbReference type="SMART" id="SM00248">
    <property type="entry name" value="ANK"/>
    <property type="match status" value="1"/>
</dbReference>
<feature type="region of interest" description="Disordered" evidence="16">
    <location>
        <begin position="107"/>
        <end position="160"/>
    </location>
</feature>
<evidence type="ECO:0000256" key="15">
    <source>
        <dbReference type="SAM" id="Coils"/>
    </source>
</evidence>
<comment type="similarity">
    <text evidence="2 14">Belongs to the ANKZF1/VMS1 family.</text>
</comment>
<feature type="compositionally biased region" description="Basic and acidic residues" evidence="16">
    <location>
        <begin position="433"/>
        <end position="445"/>
    </location>
</feature>
<dbReference type="Proteomes" id="UP000639338">
    <property type="component" value="Unassembled WGS sequence"/>
</dbReference>
<evidence type="ECO:0000259" key="17">
    <source>
        <dbReference type="PROSITE" id="PS52044"/>
    </source>
</evidence>
<evidence type="ECO:0000256" key="1">
    <source>
        <dbReference type="ARBA" id="ARBA00004496"/>
    </source>
</evidence>
<proteinExistence type="inferred from homology"/>
<feature type="coiled-coil region" evidence="15">
    <location>
        <begin position="673"/>
        <end position="709"/>
    </location>
</feature>
<accession>A0A835CLI4</accession>
<dbReference type="InterPro" id="IPR047139">
    <property type="entry name" value="ANKZ1/VMS1"/>
</dbReference>
<evidence type="ECO:0000256" key="14">
    <source>
        <dbReference type="PROSITE-ProRule" id="PRU01389"/>
    </source>
</evidence>
<keyword evidence="7 14" id="KW-0255">Endonuclease</keyword>
<dbReference type="Gene3D" id="1.25.40.20">
    <property type="entry name" value="Ankyrin repeat-containing domain"/>
    <property type="match status" value="1"/>
</dbReference>
<feature type="repeat" description="ANK" evidence="13">
    <location>
        <begin position="599"/>
        <end position="631"/>
    </location>
</feature>
<name>A0A835CLI4_APHGI</name>
<evidence type="ECO:0000256" key="13">
    <source>
        <dbReference type="PROSITE-ProRule" id="PRU00023"/>
    </source>
</evidence>
<dbReference type="AlphaFoldDB" id="A0A835CLI4"/>
<keyword evidence="19" id="KW-1185">Reference proteome</keyword>
<keyword evidence="12 15" id="KW-0175">Coiled coil</keyword>
<evidence type="ECO:0000256" key="2">
    <source>
        <dbReference type="ARBA" id="ARBA00009262"/>
    </source>
</evidence>
<evidence type="ECO:0000256" key="8">
    <source>
        <dbReference type="ARBA" id="ARBA00022771"/>
    </source>
</evidence>
<feature type="domain" description="VLRF1" evidence="17">
    <location>
        <begin position="221"/>
        <end position="364"/>
    </location>
</feature>
<comment type="caution">
    <text evidence="18">The sequence shown here is derived from an EMBL/GenBank/DDBJ whole genome shotgun (WGS) entry which is preliminary data.</text>
</comment>
<dbReference type="GO" id="GO:0016787">
    <property type="term" value="F:hydrolase activity"/>
    <property type="evidence" value="ECO:0007669"/>
    <property type="project" value="UniProtKB-KW"/>
</dbReference>
<evidence type="ECO:0000256" key="5">
    <source>
        <dbReference type="ARBA" id="ARBA00022723"/>
    </source>
</evidence>
<dbReference type="PROSITE" id="PS52044">
    <property type="entry name" value="VLRF1"/>
    <property type="match status" value="1"/>
</dbReference>
<protein>
    <recommendedName>
        <fullName evidence="17">VLRF1 domain-containing protein</fullName>
    </recommendedName>
</protein>